<dbReference type="AlphaFoldDB" id="A0AAV2RVW1"/>
<dbReference type="SMART" id="SM00494">
    <property type="entry name" value="ChtBD2"/>
    <property type="match status" value="3"/>
</dbReference>
<dbReference type="Proteomes" id="UP001497623">
    <property type="component" value="Unassembled WGS sequence"/>
</dbReference>
<organism evidence="2 3">
    <name type="scientific">Meganyctiphanes norvegica</name>
    <name type="common">Northern krill</name>
    <name type="synonym">Thysanopoda norvegica</name>
    <dbReference type="NCBI Taxonomy" id="48144"/>
    <lineage>
        <taxon>Eukaryota</taxon>
        <taxon>Metazoa</taxon>
        <taxon>Ecdysozoa</taxon>
        <taxon>Arthropoda</taxon>
        <taxon>Crustacea</taxon>
        <taxon>Multicrustacea</taxon>
        <taxon>Malacostraca</taxon>
        <taxon>Eumalacostraca</taxon>
        <taxon>Eucarida</taxon>
        <taxon>Euphausiacea</taxon>
        <taxon>Euphausiidae</taxon>
        <taxon>Meganyctiphanes</taxon>
    </lineage>
</organism>
<evidence type="ECO:0000313" key="3">
    <source>
        <dbReference type="Proteomes" id="UP001497623"/>
    </source>
</evidence>
<dbReference type="Gene3D" id="2.170.140.10">
    <property type="entry name" value="Chitin binding domain"/>
    <property type="match status" value="1"/>
</dbReference>
<name>A0AAV2RVW1_MEGNR</name>
<evidence type="ECO:0000259" key="1">
    <source>
        <dbReference type="PROSITE" id="PS50940"/>
    </source>
</evidence>
<feature type="domain" description="Chitin-binding type-2" evidence="1">
    <location>
        <begin position="57"/>
        <end position="117"/>
    </location>
</feature>
<gene>
    <name evidence="2" type="ORF">MNOR_LOCUS28603</name>
</gene>
<proteinExistence type="predicted"/>
<sequence length="254" mass="27896">RARFIVVGFECVNIYLHYMLKMDLFCLLVMASCAGVMGIKDTDNPQIKHFMNILAPPVDCAMATAGDRIPDPSDCTKFYMCAGDHLMFPDPLPCPDEFLCFDPDTGDCSDDSTVCDTLCEHTLPSCETECTAHGNLIADINNCTRYYLCLGEGEYAGKVEKYCPDDQPYFNGKECVTDKSQCCNCHVDPCEAAGDVLIDPQNCHAFYMCADFTGTLTTLGPFMCPDDQSFINGTCDASTAECDNVCDLGLNFQS</sequence>
<dbReference type="SUPFAM" id="SSF57625">
    <property type="entry name" value="Invertebrate chitin-binding proteins"/>
    <property type="match status" value="1"/>
</dbReference>
<keyword evidence="3" id="KW-1185">Reference proteome</keyword>
<reference evidence="2 3" key="1">
    <citation type="submission" date="2024-05" db="EMBL/GenBank/DDBJ databases">
        <authorList>
            <person name="Wallberg A."/>
        </authorList>
    </citation>
    <scope>NUCLEOTIDE SEQUENCE [LARGE SCALE GENOMIC DNA]</scope>
</reference>
<dbReference type="PROSITE" id="PS50940">
    <property type="entry name" value="CHIT_BIND_II"/>
    <property type="match status" value="1"/>
</dbReference>
<dbReference type="GO" id="GO:0008061">
    <property type="term" value="F:chitin binding"/>
    <property type="evidence" value="ECO:0007669"/>
    <property type="project" value="InterPro"/>
</dbReference>
<feature type="non-terminal residue" evidence="2">
    <location>
        <position position="1"/>
    </location>
</feature>
<comment type="caution">
    <text evidence="2">The sequence shown here is derived from an EMBL/GenBank/DDBJ whole genome shotgun (WGS) entry which is preliminary data.</text>
</comment>
<protein>
    <recommendedName>
        <fullName evidence="1">Chitin-binding type-2 domain-containing protein</fullName>
    </recommendedName>
</protein>
<evidence type="ECO:0000313" key="2">
    <source>
        <dbReference type="EMBL" id="CAL4140300.1"/>
    </source>
</evidence>
<dbReference type="EMBL" id="CAXKWB010031824">
    <property type="protein sequence ID" value="CAL4140300.1"/>
    <property type="molecule type" value="Genomic_DNA"/>
</dbReference>
<dbReference type="InterPro" id="IPR036508">
    <property type="entry name" value="Chitin-bd_dom_sf"/>
</dbReference>
<accession>A0AAV2RVW1</accession>
<dbReference type="GO" id="GO:0005576">
    <property type="term" value="C:extracellular region"/>
    <property type="evidence" value="ECO:0007669"/>
    <property type="project" value="InterPro"/>
</dbReference>
<dbReference type="InterPro" id="IPR002557">
    <property type="entry name" value="Chitin-bd_dom"/>
</dbReference>